<sequence>MGDYAEIFPAHTQEQTLRWKNIAITKPKRVARVLVLRAGDTTKEGDNLSDILPALVAVKEIMAKTRPGVENKEWAALVSGGIADALCKAVCGMVTILQPLTTMPPELKKKVKNELQTSYFAPLEILCDACCHFQYPPTQTDKKVIAAIRKHWSEMMELIWTSPGNTLRPEDSHTRERIAVSQMVWKNISVYPSFMSILYHPSDLTIQIIARHWKHAQKTPDIMATAATLSEVLSPSHPRIVAYMNSQPAGLASSSSIIVSKILVGLGPTDTSPKQQQVKIFTAKFAEHLTRLNIRCAGEQLEFFMNLLSAAEKGASEPELPKAVLKSAALWNAVIRLLKKTAKPEPASEQEPRVAESPQAEKLHRVRAIANCMNMLAHILHTATFANPQECGHLIRIWANENLFGVIEDIIDILIDTPGMTMHLTRIASIIVSTAEKAPSLLQAYRSQFPRWRLFATLVKRDFERQQATGLPGFPMPGQLPHPSDHFWDECAWHTIATLQYRCTDKTECSKRGCVNTVGSVVCVCQSVKYCSEACKTKDAKEHKYACGMMKLFEEVGKRGPQGVRT</sequence>
<accession>A0A9P6ET16</accession>
<evidence type="ECO:0000313" key="6">
    <source>
        <dbReference type="Proteomes" id="UP000807306"/>
    </source>
</evidence>
<keyword evidence="6" id="KW-1185">Reference proteome</keyword>
<keyword evidence="1" id="KW-0479">Metal-binding</keyword>
<dbReference type="PROSITE" id="PS01360">
    <property type="entry name" value="ZF_MYND_1"/>
    <property type="match status" value="1"/>
</dbReference>
<evidence type="ECO:0000313" key="5">
    <source>
        <dbReference type="EMBL" id="KAF9535646.1"/>
    </source>
</evidence>
<dbReference type="InterPro" id="IPR002893">
    <property type="entry name" value="Znf_MYND"/>
</dbReference>
<evidence type="ECO:0000259" key="4">
    <source>
        <dbReference type="PROSITE" id="PS01360"/>
    </source>
</evidence>
<name>A0A9P6ET16_9AGAR</name>
<proteinExistence type="predicted"/>
<keyword evidence="3" id="KW-0862">Zinc</keyword>
<organism evidence="5 6">
    <name type="scientific">Crepidotus variabilis</name>
    <dbReference type="NCBI Taxonomy" id="179855"/>
    <lineage>
        <taxon>Eukaryota</taxon>
        <taxon>Fungi</taxon>
        <taxon>Dikarya</taxon>
        <taxon>Basidiomycota</taxon>
        <taxon>Agaricomycotina</taxon>
        <taxon>Agaricomycetes</taxon>
        <taxon>Agaricomycetidae</taxon>
        <taxon>Agaricales</taxon>
        <taxon>Agaricineae</taxon>
        <taxon>Crepidotaceae</taxon>
        <taxon>Crepidotus</taxon>
    </lineage>
</organism>
<dbReference type="OrthoDB" id="432970at2759"/>
<protein>
    <recommendedName>
        <fullName evidence="4">MYND-type domain-containing protein</fullName>
    </recommendedName>
</protein>
<evidence type="ECO:0000256" key="1">
    <source>
        <dbReference type="ARBA" id="ARBA00022723"/>
    </source>
</evidence>
<evidence type="ECO:0000256" key="2">
    <source>
        <dbReference type="ARBA" id="ARBA00022771"/>
    </source>
</evidence>
<dbReference type="Proteomes" id="UP000807306">
    <property type="component" value="Unassembled WGS sequence"/>
</dbReference>
<dbReference type="SUPFAM" id="SSF144232">
    <property type="entry name" value="HIT/MYND zinc finger-like"/>
    <property type="match status" value="1"/>
</dbReference>
<dbReference type="GO" id="GO:0008270">
    <property type="term" value="F:zinc ion binding"/>
    <property type="evidence" value="ECO:0007669"/>
    <property type="project" value="UniProtKB-KW"/>
</dbReference>
<gene>
    <name evidence="5" type="ORF">CPB83DRAFT_842092</name>
</gene>
<keyword evidence="2" id="KW-0863">Zinc-finger</keyword>
<reference evidence="5" key="1">
    <citation type="submission" date="2020-11" db="EMBL/GenBank/DDBJ databases">
        <authorList>
            <consortium name="DOE Joint Genome Institute"/>
            <person name="Ahrendt S."/>
            <person name="Riley R."/>
            <person name="Andreopoulos W."/>
            <person name="Labutti K."/>
            <person name="Pangilinan J."/>
            <person name="Ruiz-Duenas F.J."/>
            <person name="Barrasa J.M."/>
            <person name="Sanchez-Garcia M."/>
            <person name="Camarero S."/>
            <person name="Miyauchi S."/>
            <person name="Serrano A."/>
            <person name="Linde D."/>
            <person name="Babiker R."/>
            <person name="Drula E."/>
            <person name="Ayuso-Fernandez I."/>
            <person name="Pacheco R."/>
            <person name="Padilla G."/>
            <person name="Ferreira P."/>
            <person name="Barriuso J."/>
            <person name="Kellner H."/>
            <person name="Castanera R."/>
            <person name="Alfaro M."/>
            <person name="Ramirez L."/>
            <person name="Pisabarro A.G."/>
            <person name="Kuo A."/>
            <person name="Tritt A."/>
            <person name="Lipzen A."/>
            <person name="He G."/>
            <person name="Yan M."/>
            <person name="Ng V."/>
            <person name="Cullen D."/>
            <person name="Martin F."/>
            <person name="Rosso M.-N."/>
            <person name="Henrissat B."/>
            <person name="Hibbett D."/>
            <person name="Martinez A.T."/>
            <person name="Grigoriev I.V."/>
        </authorList>
    </citation>
    <scope>NUCLEOTIDE SEQUENCE</scope>
    <source>
        <strain evidence="5">CBS 506.95</strain>
    </source>
</reference>
<comment type="caution">
    <text evidence="5">The sequence shown here is derived from an EMBL/GenBank/DDBJ whole genome shotgun (WGS) entry which is preliminary data.</text>
</comment>
<evidence type="ECO:0000256" key="3">
    <source>
        <dbReference type="ARBA" id="ARBA00022833"/>
    </source>
</evidence>
<feature type="domain" description="MYND-type" evidence="4">
    <location>
        <begin position="509"/>
        <end position="547"/>
    </location>
</feature>
<dbReference type="EMBL" id="MU157824">
    <property type="protein sequence ID" value="KAF9535646.1"/>
    <property type="molecule type" value="Genomic_DNA"/>
</dbReference>
<dbReference type="AlphaFoldDB" id="A0A9P6ET16"/>